<dbReference type="PROSITE" id="PS00280">
    <property type="entry name" value="BPTI_KUNITZ_1"/>
    <property type="match status" value="2"/>
</dbReference>
<evidence type="ECO:0000256" key="4">
    <source>
        <dbReference type="SAM" id="SignalP"/>
    </source>
</evidence>
<dbReference type="EMBL" id="CATQJL010000316">
    <property type="protein sequence ID" value="CAJ0608317.1"/>
    <property type="molecule type" value="Genomic_DNA"/>
</dbReference>
<evidence type="ECO:0000313" key="6">
    <source>
        <dbReference type="EMBL" id="CAJ0608317.1"/>
    </source>
</evidence>
<keyword evidence="4" id="KW-0732">Signal</keyword>
<feature type="domain" description="BPTI/Kunitz inhibitor" evidence="5">
    <location>
        <begin position="28"/>
        <end position="83"/>
    </location>
</feature>
<feature type="signal peptide" evidence="4">
    <location>
        <begin position="1"/>
        <end position="19"/>
    </location>
</feature>
<dbReference type="InterPro" id="IPR050098">
    <property type="entry name" value="TFPI/VKTCI-like"/>
</dbReference>
<proteinExistence type="predicted"/>
<accession>A0AA36MGE1</accession>
<gene>
    <name evidence="6" type="ORF">CYNAS_LOCUS20300</name>
</gene>
<dbReference type="Gene3D" id="4.10.410.10">
    <property type="entry name" value="Pancreatic trypsin inhibitor Kunitz domain"/>
    <property type="match status" value="2"/>
</dbReference>
<dbReference type="Pfam" id="PF00014">
    <property type="entry name" value="Kunitz_BPTI"/>
    <property type="match status" value="2"/>
</dbReference>
<organism evidence="6 7">
    <name type="scientific">Cylicocyclus nassatus</name>
    <name type="common">Nematode worm</name>
    <dbReference type="NCBI Taxonomy" id="53992"/>
    <lineage>
        <taxon>Eukaryota</taxon>
        <taxon>Metazoa</taxon>
        <taxon>Ecdysozoa</taxon>
        <taxon>Nematoda</taxon>
        <taxon>Chromadorea</taxon>
        <taxon>Rhabditida</taxon>
        <taxon>Rhabditina</taxon>
        <taxon>Rhabditomorpha</taxon>
        <taxon>Strongyloidea</taxon>
        <taxon>Strongylidae</taxon>
        <taxon>Cylicocyclus</taxon>
    </lineage>
</organism>
<reference evidence="6" key="1">
    <citation type="submission" date="2023-07" db="EMBL/GenBank/DDBJ databases">
        <authorList>
            <consortium name="CYATHOMIX"/>
        </authorList>
    </citation>
    <scope>NUCLEOTIDE SEQUENCE</scope>
    <source>
        <strain evidence="6">N/A</strain>
    </source>
</reference>
<feature type="chain" id="PRO_5041269087" description="BPTI/Kunitz inhibitor domain-containing protein" evidence="4">
    <location>
        <begin position="20"/>
        <end position="195"/>
    </location>
</feature>
<keyword evidence="7" id="KW-1185">Reference proteome</keyword>
<evidence type="ECO:0000256" key="3">
    <source>
        <dbReference type="ARBA" id="ARBA00023157"/>
    </source>
</evidence>
<dbReference type="AlphaFoldDB" id="A0AA36MGE1"/>
<dbReference type="SUPFAM" id="SSF57362">
    <property type="entry name" value="BPTI-like"/>
    <property type="match status" value="2"/>
</dbReference>
<dbReference type="GO" id="GO:0004867">
    <property type="term" value="F:serine-type endopeptidase inhibitor activity"/>
    <property type="evidence" value="ECO:0007669"/>
    <property type="project" value="UniProtKB-KW"/>
</dbReference>
<sequence length="195" mass="21706">MLGLRSVVILFMCVLEANGVRNVFPMVCAQPISVGSPTCDEDVRASTRYAYDSELGQCTPFKYLGCGGNSNNFKTKDRCERFCQPSVSAMNMADRVLPSRRLCFYMLDHGTCDKELVRYGYDALSGACTQFKYNGCDGNDNNFVSMAACRAACEVPGDFDTLFEAPQGEVKQQLGMRNKIRLPSKVRLRPVLEEN</sequence>
<dbReference type="InterPro" id="IPR036880">
    <property type="entry name" value="Kunitz_BPTI_sf"/>
</dbReference>
<evidence type="ECO:0000259" key="5">
    <source>
        <dbReference type="PROSITE" id="PS50279"/>
    </source>
</evidence>
<evidence type="ECO:0000256" key="2">
    <source>
        <dbReference type="ARBA" id="ARBA00022900"/>
    </source>
</evidence>
<dbReference type="PRINTS" id="PR00759">
    <property type="entry name" value="BASICPTASE"/>
</dbReference>
<keyword evidence="3" id="KW-1015">Disulfide bond</keyword>
<dbReference type="PANTHER" id="PTHR10083:SF374">
    <property type="entry name" value="BPTI_KUNITZ INHIBITOR DOMAIN-CONTAINING PROTEIN"/>
    <property type="match status" value="1"/>
</dbReference>
<feature type="domain" description="BPTI/Kunitz inhibitor" evidence="5">
    <location>
        <begin position="103"/>
        <end position="153"/>
    </location>
</feature>
<dbReference type="InterPro" id="IPR002223">
    <property type="entry name" value="Kunitz_BPTI"/>
</dbReference>
<protein>
    <recommendedName>
        <fullName evidence="5">BPTI/Kunitz inhibitor domain-containing protein</fullName>
    </recommendedName>
</protein>
<dbReference type="GO" id="GO:0005615">
    <property type="term" value="C:extracellular space"/>
    <property type="evidence" value="ECO:0007669"/>
    <property type="project" value="TreeGrafter"/>
</dbReference>
<dbReference type="Proteomes" id="UP001176961">
    <property type="component" value="Unassembled WGS sequence"/>
</dbReference>
<name>A0AA36MGE1_CYLNA</name>
<dbReference type="SMART" id="SM00131">
    <property type="entry name" value="KU"/>
    <property type="match status" value="2"/>
</dbReference>
<evidence type="ECO:0000313" key="7">
    <source>
        <dbReference type="Proteomes" id="UP001176961"/>
    </source>
</evidence>
<comment type="caution">
    <text evidence="6">The sequence shown here is derived from an EMBL/GenBank/DDBJ whole genome shotgun (WGS) entry which is preliminary data.</text>
</comment>
<dbReference type="CDD" id="cd00109">
    <property type="entry name" value="Kunitz-type"/>
    <property type="match status" value="2"/>
</dbReference>
<evidence type="ECO:0000256" key="1">
    <source>
        <dbReference type="ARBA" id="ARBA00022690"/>
    </source>
</evidence>
<dbReference type="PROSITE" id="PS50279">
    <property type="entry name" value="BPTI_KUNITZ_2"/>
    <property type="match status" value="2"/>
</dbReference>
<keyword evidence="2" id="KW-0722">Serine protease inhibitor</keyword>
<dbReference type="PANTHER" id="PTHR10083">
    <property type="entry name" value="KUNITZ-TYPE PROTEASE INHIBITOR-RELATED"/>
    <property type="match status" value="1"/>
</dbReference>
<dbReference type="InterPro" id="IPR020901">
    <property type="entry name" value="Prtase_inh_Kunz-CS"/>
</dbReference>
<keyword evidence="1" id="KW-0646">Protease inhibitor</keyword>